<evidence type="ECO:0000256" key="1">
    <source>
        <dbReference type="SAM" id="MobiDB-lite"/>
    </source>
</evidence>
<dbReference type="InterPro" id="IPR011051">
    <property type="entry name" value="RmlC_Cupin_sf"/>
</dbReference>
<dbReference type="AlphaFoldDB" id="A0A1U7CLW2"/>
<dbReference type="SUPFAM" id="SSF51182">
    <property type="entry name" value="RmlC-like cupins"/>
    <property type="match status" value="1"/>
</dbReference>
<accession>A0A1U7CLW2</accession>
<gene>
    <name evidence="2" type="ORF">BSF38_01386</name>
</gene>
<name>A0A1U7CLW2_9BACT</name>
<dbReference type="Proteomes" id="UP000186309">
    <property type="component" value="Chromosome"/>
</dbReference>
<dbReference type="Gene3D" id="2.60.120.10">
    <property type="entry name" value="Jelly Rolls"/>
    <property type="match status" value="1"/>
</dbReference>
<dbReference type="RefSeq" id="WP_076344209.1">
    <property type="nucleotide sequence ID" value="NZ_CP019082.1"/>
</dbReference>
<evidence type="ECO:0000313" key="3">
    <source>
        <dbReference type="Proteomes" id="UP000186309"/>
    </source>
</evidence>
<proteinExistence type="predicted"/>
<dbReference type="CDD" id="cd02230">
    <property type="entry name" value="cupin_HP0902-like"/>
    <property type="match status" value="1"/>
</dbReference>
<sequence length="193" mass="20496">MAIPHAKPGEVIDVRPLAKDLAGARTTVLVKTEALEIIRLVIPQGKEIPTHATHGEISVQCLEGRVAFTSEGVRRELGAGELLYLQGEQSHSVTGIEDASLLLTITFPRYSPLAERPPHCDQASPVDGASELAQGRGGRVDFDSDAATDLVDQASQESFPASDAPGFIYCDAAEQPETDAPGEPSKGKGRKKD</sequence>
<protein>
    <submittedName>
        <fullName evidence="2">Uncharacterized protein</fullName>
    </submittedName>
</protein>
<organism evidence="2 3">
    <name type="scientific">Paludisphaera borealis</name>
    <dbReference type="NCBI Taxonomy" id="1387353"/>
    <lineage>
        <taxon>Bacteria</taxon>
        <taxon>Pseudomonadati</taxon>
        <taxon>Planctomycetota</taxon>
        <taxon>Planctomycetia</taxon>
        <taxon>Isosphaerales</taxon>
        <taxon>Isosphaeraceae</taxon>
        <taxon>Paludisphaera</taxon>
    </lineage>
</organism>
<dbReference type="KEGG" id="pbor:BSF38_01386"/>
<keyword evidence="3" id="KW-1185">Reference proteome</keyword>
<evidence type="ECO:0000313" key="2">
    <source>
        <dbReference type="EMBL" id="APW59925.1"/>
    </source>
</evidence>
<dbReference type="InterPro" id="IPR014710">
    <property type="entry name" value="RmlC-like_jellyroll"/>
</dbReference>
<reference evidence="3" key="1">
    <citation type="submission" date="2016-12" db="EMBL/GenBank/DDBJ databases">
        <title>Comparative genomics of four Isosphaeraceae planctomycetes: a common pool of plasmids and glycoside hydrolase genes.</title>
        <authorList>
            <person name="Ivanova A."/>
        </authorList>
    </citation>
    <scope>NUCLEOTIDE SEQUENCE [LARGE SCALE GENOMIC DNA]</scope>
    <source>
        <strain evidence="3">PX4</strain>
    </source>
</reference>
<dbReference type="EMBL" id="CP019082">
    <property type="protein sequence ID" value="APW59925.1"/>
    <property type="molecule type" value="Genomic_DNA"/>
</dbReference>
<dbReference type="STRING" id="1387353.BSF38_01386"/>
<feature type="region of interest" description="Disordered" evidence="1">
    <location>
        <begin position="116"/>
        <end position="193"/>
    </location>
</feature>